<dbReference type="InterPro" id="IPR029016">
    <property type="entry name" value="GAF-like_dom_sf"/>
</dbReference>
<keyword evidence="2" id="KW-0238">DNA-binding</keyword>
<dbReference type="STRING" id="266779.Meso_1841"/>
<dbReference type="Gene3D" id="3.30.450.40">
    <property type="match status" value="1"/>
</dbReference>
<dbReference type="InterPro" id="IPR005471">
    <property type="entry name" value="Tscrpt_reg_IclR_N"/>
</dbReference>
<reference evidence="6" key="1">
    <citation type="submission" date="2006-06" db="EMBL/GenBank/DDBJ databases">
        <title>Complete sequence of chromosome of Chelativorans sp. BNC1.</title>
        <authorList>
            <consortium name="US DOE Joint Genome Institute"/>
            <person name="Copeland A."/>
            <person name="Lucas S."/>
            <person name="Lapidus A."/>
            <person name="Barry K."/>
            <person name="Detter J.C."/>
            <person name="Glavina del Rio T."/>
            <person name="Hammon N."/>
            <person name="Israni S."/>
            <person name="Dalin E."/>
            <person name="Tice H."/>
            <person name="Pitluck S."/>
            <person name="Chertkov O."/>
            <person name="Brettin T."/>
            <person name="Bruce D."/>
            <person name="Han C."/>
            <person name="Tapia R."/>
            <person name="Gilna P."/>
            <person name="Schmutz J."/>
            <person name="Larimer F."/>
            <person name="Land M."/>
            <person name="Hauser L."/>
            <person name="Kyrpides N."/>
            <person name="Mikhailova N."/>
            <person name="Richardson P."/>
        </authorList>
    </citation>
    <scope>NUCLEOTIDE SEQUENCE</scope>
    <source>
        <strain evidence="6">BNC1</strain>
    </source>
</reference>
<dbReference type="Pfam" id="PF09339">
    <property type="entry name" value="HTH_IclR"/>
    <property type="match status" value="1"/>
</dbReference>
<keyword evidence="1" id="KW-0805">Transcription regulation</keyword>
<feature type="domain" description="IclR-ED" evidence="5">
    <location>
        <begin position="82"/>
        <end position="260"/>
    </location>
</feature>
<dbReference type="KEGG" id="mes:Meso_1841"/>
<dbReference type="PANTHER" id="PTHR30136">
    <property type="entry name" value="HELIX-TURN-HELIX TRANSCRIPTIONAL REGULATOR, ICLR FAMILY"/>
    <property type="match status" value="1"/>
</dbReference>
<dbReference type="Gene3D" id="1.10.10.10">
    <property type="entry name" value="Winged helix-like DNA-binding domain superfamily/Winged helix DNA-binding domain"/>
    <property type="match status" value="1"/>
</dbReference>
<dbReference type="InterPro" id="IPR036390">
    <property type="entry name" value="WH_DNA-bd_sf"/>
</dbReference>
<dbReference type="SUPFAM" id="SSF55781">
    <property type="entry name" value="GAF domain-like"/>
    <property type="match status" value="1"/>
</dbReference>
<dbReference type="InterPro" id="IPR050707">
    <property type="entry name" value="HTH_MetabolicPath_Reg"/>
</dbReference>
<dbReference type="EMBL" id="CP000390">
    <property type="protein sequence ID" value="ABG63234.1"/>
    <property type="molecule type" value="Genomic_DNA"/>
</dbReference>
<evidence type="ECO:0000256" key="3">
    <source>
        <dbReference type="ARBA" id="ARBA00023163"/>
    </source>
</evidence>
<dbReference type="SMART" id="SM00346">
    <property type="entry name" value="HTH_ICLR"/>
    <property type="match status" value="1"/>
</dbReference>
<evidence type="ECO:0000259" key="4">
    <source>
        <dbReference type="PROSITE" id="PS51077"/>
    </source>
</evidence>
<keyword evidence="3" id="KW-0804">Transcription</keyword>
<evidence type="ECO:0000313" key="6">
    <source>
        <dbReference type="EMBL" id="ABG63234.1"/>
    </source>
</evidence>
<dbReference type="GO" id="GO:0003677">
    <property type="term" value="F:DNA binding"/>
    <property type="evidence" value="ECO:0007669"/>
    <property type="project" value="UniProtKB-KW"/>
</dbReference>
<gene>
    <name evidence="6" type="ordered locus">Meso_1841</name>
</gene>
<dbReference type="GO" id="GO:0003700">
    <property type="term" value="F:DNA-binding transcription factor activity"/>
    <property type="evidence" value="ECO:0007669"/>
    <property type="project" value="TreeGrafter"/>
</dbReference>
<sequence>MGAPEFPEEATSNERLGTVQSVERAISLLEVLAEHGSGMRLREITAVAELSRSTTHRLLTTLEKRHFVQFNRHDGRWYIGRQAYLVASAFVHKRAFVASAIPYMRRLRDLTHETANLGIAEGHDVVVLAQIESREARLSVAKVGGRMPIHCSGMGKAILAAYPEKEVRAVIANMAVSTDALGPCYSDDLHVTRRRAYAIDDEGLARGVRCVASVVYGANSEPLCAISVSGHVSRLTDERIEAVGPLVSSVAQELTGALGGR</sequence>
<dbReference type="Pfam" id="PF01614">
    <property type="entry name" value="IclR_C"/>
    <property type="match status" value="1"/>
</dbReference>
<evidence type="ECO:0000256" key="1">
    <source>
        <dbReference type="ARBA" id="ARBA00023015"/>
    </source>
</evidence>
<feature type="domain" description="HTH iclR-type" evidence="4">
    <location>
        <begin position="19"/>
        <end position="81"/>
    </location>
</feature>
<name>Q11H91_CHESB</name>
<evidence type="ECO:0000259" key="5">
    <source>
        <dbReference type="PROSITE" id="PS51078"/>
    </source>
</evidence>
<accession>Q11H91</accession>
<dbReference type="InterPro" id="IPR014757">
    <property type="entry name" value="Tscrpt_reg_IclR_C"/>
</dbReference>
<dbReference type="GO" id="GO:0045892">
    <property type="term" value="P:negative regulation of DNA-templated transcription"/>
    <property type="evidence" value="ECO:0007669"/>
    <property type="project" value="TreeGrafter"/>
</dbReference>
<dbReference type="PANTHER" id="PTHR30136:SF24">
    <property type="entry name" value="HTH-TYPE TRANSCRIPTIONAL REPRESSOR ALLR"/>
    <property type="match status" value="1"/>
</dbReference>
<dbReference type="HOGENOM" id="CLU_062618_5_5_5"/>
<proteinExistence type="predicted"/>
<dbReference type="eggNOG" id="COG1414">
    <property type="taxonomic scope" value="Bacteria"/>
</dbReference>
<organism evidence="6">
    <name type="scientific">Chelativorans sp. (strain BNC1)</name>
    <dbReference type="NCBI Taxonomy" id="266779"/>
    <lineage>
        <taxon>Bacteria</taxon>
        <taxon>Pseudomonadati</taxon>
        <taxon>Pseudomonadota</taxon>
        <taxon>Alphaproteobacteria</taxon>
        <taxon>Hyphomicrobiales</taxon>
        <taxon>Phyllobacteriaceae</taxon>
        <taxon>Chelativorans</taxon>
    </lineage>
</organism>
<evidence type="ECO:0000256" key="2">
    <source>
        <dbReference type="ARBA" id="ARBA00023125"/>
    </source>
</evidence>
<dbReference type="PROSITE" id="PS51077">
    <property type="entry name" value="HTH_ICLR"/>
    <property type="match status" value="1"/>
</dbReference>
<dbReference type="AlphaFoldDB" id="Q11H91"/>
<dbReference type="PROSITE" id="PS51078">
    <property type="entry name" value="ICLR_ED"/>
    <property type="match status" value="1"/>
</dbReference>
<protein>
    <submittedName>
        <fullName evidence="6">Transcriptional regulator, IclR family</fullName>
    </submittedName>
</protein>
<dbReference type="InterPro" id="IPR036388">
    <property type="entry name" value="WH-like_DNA-bd_sf"/>
</dbReference>
<dbReference type="SUPFAM" id="SSF46785">
    <property type="entry name" value="Winged helix' DNA-binding domain"/>
    <property type="match status" value="1"/>
</dbReference>
<dbReference type="OrthoDB" id="6057486at2"/>